<gene>
    <name evidence="1" type="ORF">LCGC14_1993290</name>
</gene>
<protein>
    <submittedName>
        <fullName evidence="1">Uncharacterized protein</fullName>
    </submittedName>
</protein>
<dbReference type="EMBL" id="LAZR01022520">
    <property type="protein sequence ID" value="KKL81592.1"/>
    <property type="molecule type" value="Genomic_DNA"/>
</dbReference>
<organism evidence="1">
    <name type="scientific">marine sediment metagenome</name>
    <dbReference type="NCBI Taxonomy" id="412755"/>
    <lineage>
        <taxon>unclassified sequences</taxon>
        <taxon>metagenomes</taxon>
        <taxon>ecological metagenomes</taxon>
    </lineage>
</organism>
<sequence>MTQLIILALALVAIGALGWVLLREQQARRWEPLRSALLRGTFSVAPGDLGYEGPHGIVTWGEPFGQ</sequence>
<reference evidence="1" key="1">
    <citation type="journal article" date="2015" name="Nature">
        <title>Complex archaea that bridge the gap between prokaryotes and eukaryotes.</title>
        <authorList>
            <person name="Spang A."/>
            <person name="Saw J.H."/>
            <person name="Jorgensen S.L."/>
            <person name="Zaremba-Niedzwiedzka K."/>
            <person name="Martijn J."/>
            <person name="Lind A.E."/>
            <person name="van Eijk R."/>
            <person name="Schleper C."/>
            <person name="Guy L."/>
            <person name="Ettema T.J."/>
        </authorList>
    </citation>
    <scope>NUCLEOTIDE SEQUENCE</scope>
</reference>
<name>A0A0F9I2L8_9ZZZZ</name>
<accession>A0A0F9I2L8</accession>
<dbReference type="AlphaFoldDB" id="A0A0F9I2L8"/>
<proteinExistence type="predicted"/>
<comment type="caution">
    <text evidence="1">The sequence shown here is derived from an EMBL/GenBank/DDBJ whole genome shotgun (WGS) entry which is preliminary data.</text>
</comment>
<evidence type="ECO:0000313" key="1">
    <source>
        <dbReference type="EMBL" id="KKL81592.1"/>
    </source>
</evidence>